<dbReference type="GO" id="GO:0004386">
    <property type="term" value="F:helicase activity"/>
    <property type="evidence" value="ECO:0007669"/>
    <property type="project" value="UniProtKB-KW"/>
</dbReference>
<organism evidence="3 4">
    <name type="scientific">Sulfobacillus benefaciens</name>
    <dbReference type="NCBI Taxonomy" id="453960"/>
    <lineage>
        <taxon>Bacteria</taxon>
        <taxon>Bacillati</taxon>
        <taxon>Bacillota</taxon>
        <taxon>Clostridia</taxon>
        <taxon>Eubacteriales</taxon>
        <taxon>Clostridiales Family XVII. Incertae Sedis</taxon>
        <taxon>Sulfobacillus</taxon>
    </lineage>
</organism>
<gene>
    <name evidence="3" type="ORF">C7B43_20685</name>
</gene>
<dbReference type="EMBL" id="PXYT01000109">
    <property type="protein sequence ID" value="PSR22518.1"/>
    <property type="molecule type" value="Genomic_DNA"/>
</dbReference>
<comment type="caution">
    <text evidence="3">The sequence shown here is derived from an EMBL/GenBank/DDBJ whole genome shotgun (WGS) entry which is preliminary data.</text>
</comment>
<dbReference type="Proteomes" id="UP000242699">
    <property type="component" value="Unassembled WGS sequence"/>
</dbReference>
<evidence type="ECO:0000259" key="2">
    <source>
        <dbReference type="PROSITE" id="PS51194"/>
    </source>
</evidence>
<dbReference type="GO" id="GO:0031297">
    <property type="term" value="P:replication fork processing"/>
    <property type="evidence" value="ECO:0007669"/>
    <property type="project" value="TreeGrafter"/>
</dbReference>
<evidence type="ECO:0000313" key="4">
    <source>
        <dbReference type="Proteomes" id="UP000242699"/>
    </source>
</evidence>
<dbReference type="Gene3D" id="3.40.50.10810">
    <property type="entry name" value="Tandem AAA-ATPase domain"/>
    <property type="match status" value="1"/>
</dbReference>
<dbReference type="PROSITE" id="PS51194">
    <property type="entry name" value="HELICASE_CTER"/>
    <property type="match status" value="1"/>
</dbReference>
<dbReference type="GO" id="GO:0006281">
    <property type="term" value="P:DNA repair"/>
    <property type="evidence" value="ECO:0007669"/>
    <property type="project" value="TreeGrafter"/>
</dbReference>
<dbReference type="CDD" id="cd18793">
    <property type="entry name" value="SF2_C_SNF"/>
    <property type="match status" value="1"/>
</dbReference>
<keyword evidence="3" id="KW-0547">Nucleotide-binding</keyword>
<dbReference type="InterPro" id="IPR027417">
    <property type="entry name" value="P-loop_NTPase"/>
</dbReference>
<dbReference type="Gene3D" id="3.40.50.300">
    <property type="entry name" value="P-loop containing nucleotide triphosphate hydrolases"/>
    <property type="match status" value="1"/>
</dbReference>
<protein>
    <submittedName>
        <fullName evidence="3">Helicase</fullName>
    </submittedName>
</protein>
<dbReference type="PANTHER" id="PTHR45766:SF6">
    <property type="entry name" value="SWI_SNF-RELATED MATRIX-ASSOCIATED ACTIN-DEPENDENT REGULATOR OF CHROMATIN SUBFAMILY A-LIKE PROTEIN 1"/>
    <property type="match status" value="1"/>
</dbReference>
<name>A0A2T2WJU7_9FIRM</name>
<dbReference type="AlphaFoldDB" id="A0A2T2WJU7"/>
<evidence type="ECO:0000256" key="1">
    <source>
        <dbReference type="ARBA" id="ARBA00022801"/>
    </source>
</evidence>
<keyword evidence="3" id="KW-0347">Helicase</keyword>
<dbReference type="SUPFAM" id="SSF52540">
    <property type="entry name" value="P-loop containing nucleoside triphosphate hydrolases"/>
    <property type="match status" value="1"/>
</dbReference>
<keyword evidence="3" id="KW-0067">ATP-binding</keyword>
<dbReference type="GO" id="GO:0016787">
    <property type="term" value="F:hydrolase activity"/>
    <property type="evidence" value="ECO:0007669"/>
    <property type="project" value="UniProtKB-KW"/>
</dbReference>
<dbReference type="Pfam" id="PF00271">
    <property type="entry name" value="Helicase_C"/>
    <property type="match status" value="1"/>
</dbReference>
<dbReference type="InterPro" id="IPR038718">
    <property type="entry name" value="SNF2-like_sf"/>
</dbReference>
<keyword evidence="1" id="KW-0378">Hydrolase</keyword>
<feature type="non-terminal residue" evidence="3">
    <location>
        <position position="1"/>
    </location>
</feature>
<dbReference type="InterPro" id="IPR049730">
    <property type="entry name" value="SNF2/RAD54-like_C"/>
</dbReference>
<dbReference type="PANTHER" id="PTHR45766">
    <property type="entry name" value="DNA ANNEALING HELICASE AND ENDONUCLEASE ZRANB3 FAMILY MEMBER"/>
    <property type="match status" value="1"/>
</dbReference>
<dbReference type="SMART" id="SM00490">
    <property type="entry name" value="HELICc"/>
    <property type="match status" value="1"/>
</dbReference>
<reference evidence="3 4" key="1">
    <citation type="journal article" date="2014" name="BMC Genomics">
        <title>Comparison of environmental and isolate Sulfobacillus genomes reveals diverse carbon, sulfur, nitrogen, and hydrogen metabolisms.</title>
        <authorList>
            <person name="Justice N.B."/>
            <person name="Norman A."/>
            <person name="Brown C.T."/>
            <person name="Singh A."/>
            <person name="Thomas B.C."/>
            <person name="Banfield J.F."/>
        </authorList>
    </citation>
    <scope>NUCLEOTIDE SEQUENCE [LARGE SCALE GENOMIC DNA]</scope>
    <source>
        <strain evidence="3">AMDSBA1</strain>
    </source>
</reference>
<dbReference type="InterPro" id="IPR001650">
    <property type="entry name" value="Helicase_C-like"/>
</dbReference>
<feature type="domain" description="Helicase C-terminal" evidence="2">
    <location>
        <begin position="330"/>
        <end position="514"/>
    </location>
</feature>
<proteinExistence type="predicted"/>
<sequence>DLVVIDESHNFRNGGDYSGRGDDKRENRYLQLMNKVIRQGVKTKVLMLSATPVNNGFSDLRHQLELAYEGTPALINDKLDTTKPIDVIFRSAQTAFNRWSKLDPQERTTESLLRALDFDFFTVLDSVTIARSRKHIQKYYNTEEIGQFPERMPPISLRPKLTDLSSAIDYDEIYEQLMLLNLAVYVPTDFLLESRRAKYVDPSVNIDRAGRENGIRRLMCINLLKRLESSVASFNITLQRVKSLIDGTIAAIDSYERGVSRTIHTRDHDANDFDDDDLNTSFFENEGKPLDIDLNDMDYVSWREKLVADSEILELLALMVKDITPAHDTKLQTLLQLISEKVQHPFNRGNKKILLFTAFSDTADYLYNHVAPFAKERFELDSAIVTGTIDGKTTVKLKRTDMNTILTLFSPLSKAKEMLMPNTVAQIDILIATDCISEGQNLQDGDYCINYDIHWNPVRIIQRFGRIDRIGSRNEKIQLVNFWPNIDLDKYLELKGRVETRMKASVMTATGDDNPIDPEERGDLEYRMTQLEKLQNEVVDIEDMQSGISIMDLGLNEFRLDLLEYVKHHDNLDKVPFGLHAVVKGSADAPRGTIFILKNRNAHINAKNKNQLHPFYMVYVHDGSTVFIDHLQPKKLLDVFRQLCRGKIEPDHALCDQFNTETKDGRDMRRYSDLLYVGVKSIVDLNEKDSLDSFLSGKPISLATNTIEGLNDFELVCFVTVR</sequence>
<accession>A0A2T2WJU7</accession>
<evidence type="ECO:0000313" key="3">
    <source>
        <dbReference type="EMBL" id="PSR22518.1"/>
    </source>
</evidence>